<dbReference type="AlphaFoldDB" id="A0A1G2CCG9"/>
<keyword evidence="1" id="KW-0175">Coiled coil</keyword>
<proteinExistence type="predicted"/>
<sequence>MRKYHYSVIILLTFFLSVFFNLPRTEAQTTPTPSVLSRLSTAQLEQFISQLSALIAQLKQQLAILQGQTSRPIVSSPSPISSTLPPPPITAFPSKYNLLLNNQKINSAITKSGALQVGEIEFLQDKILELENNNTQTWNQFLHPQPFGEQEMRKMWLQQVALSLYVEANKIVPWSILSYENESLNLLLAYPIESYSPGNGIVSFSVFNHNPIIPYNYAKEISKLYSNAPNTPKNFLYSLVMRMRNDGWIHAFGDPYSPACGISNGYPVTFSCVGETKRGTSTVTPLFIKSVLAAYNIPSQFIHPYFGHGGIFFPTLSLAMDGDALYDSFLGGLLIRPNKIPVENSFINLNLVKTWLTMPTCQGPRLNARANVLAYLALYNKPEWREDLIAAYNYKPDGSYYSGQWLKEWAIKGTMPFFCQNTDPAASNYWTPILSESEWSFWLGKIASVSSS</sequence>
<evidence type="ECO:0000313" key="2">
    <source>
        <dbReference type="EMBL" id="OGY99083.1"/>
    </source>
</evidence>
<name>A0A1G2CCG9_9BACT</name>
<accession>A0A1G2CCG9</accession>
<reference evidence="2 3" key="1">
    <citation type="journal article" date="2016" name="Nat. Commun.">
        <title>Thousands of microbial genomes shed light on interconnected biogeochemical processes in an aquifer system.</title>
        <authorList>
            <person name="Anantharaman K."/>
            <person name="Brown C.T."/>
            <person name="Hug L.A."/>
            <person name="Sharon I."/>
            <person name="Castelle C.J."/>
            <person name="Probst A.J."/>
            <person name="Thomas B.C."/>
            <person name="Singh A."/>
            <person name="Wilkins M.J."/>
            <person name="Karaoz U."/>
            <person name="Brodie E.L."/>
            <person name="Williams K.H."/>
            <person name="Hubbard S.S."/>
            <person name="Banfield J.F."/>
        </authorList>
    </citation>
    <scope>NUCLEOTIDE SEQUENCE [LARGE SCALE GENOMIC DNA]</scope>
</reference>
<evidence type="ECO:0000313" key="3">
    <source>
        <dbReference type="Proteomes" id="UP000178880"/>
    </source>
</evidence>
<organism evidence="2 3">
    <name type="scientific">Candidatus Liptonbacteria bacterium RIFCSPLOWO2_01_FULL_52_25</name>
    <dbReference type="NCBI Taxonomy" id="1798650"/>
    <lineage>
        <taxon>Bacteria</taxon>
        <taxon>Candidatus Liptoniibacteriota</taxon>
    </lineage>
</organism>
<comment type="caution">
    <text evidence="2">The sequence shown here is derived from an EMBL/GenBank/DDBJ whole genome shotgun (WGS) entry which is preliminary data.</text>
</comment>
<evidence type="ECO:0000256" key="1">
    <source>
        <dbReference type="SAM" id="Coils"/>
    </source>
</evidence>
<dbReference type="STRING" id="1798650.A2945_00065"/>
<gene>
    <name evidence="2" type="ORF">A2945_00065</name>
</gene>
<dbReference type="EMBL" id="MHLA01000022">
    <property type="protein sequence ID" value="OGY99083.1"/>
    <property type="molecule type" value="Genomic_DNA"/>
</dbReference>
<protein>
    <submittedName>
        <fullName evidence="2">Uncharacterized protein</fullName>
    </submittedName>
</protein>
<dbReference type="Proteomes" id="UP000178880">
    <property type="component" value="Unassembled WGS sequence"/>
</dbReference>
<feature type="coiled-coil region" evidence="1">
    <location>
        <begin position="41"/>
        <end position="68"/>
    </location>
</feature>